<dbReference type="SUPFAM" id="SSF51735">
    <property type="entry name" value="NAD(P)-binding Rossmann-fold domains"/>
    <property type="match status" value="1"/>
</dbReference>
<evidence type="ECO:0000256" key="3">
    <source>
        <dbReference type="ARBA" id="ARBA00023027"/>
    </source>
</evidence>
<feature type="domain" description="D-isomer specific 2-hydroxyacid dehydrogenase catalytic" evidence="5">
    <location>
        <begin position="13"/>
        <end position="308"/>
    </location>
</feature>
<dbReference type="InterPro" id="IPR006139">
    <property type="entry name" value="D-isomer_2_OHA_DH_cat_dom"/>
</dbReference>
<evidence type="ECO:0000313" key="8">
    <source>
        <dbReference type="Proteomes" id="UP000437638"/>
    </source>
</evidence>
<dbReference type="InterPro" id="IPR029752">
    <property type="entry name" value="D-isomer_DH_CS1"/>
</dbReference>
<dbReference type="GO" id="GO:0051287">
    <property type="term" value="F:NAD binding"/>
    <property type="evidence" value="ECO:0007669"/>
    <property type="project" value="InterPro"/>
</dbReference>
<evidence type="ECO:0000256" key="4">
    <source>
        <dbReference type="RuleBase" id="RU003719"/>
    </source>
</evidence>
<keyword evidence="2 4" id="KW-0560">Oxidoreductase</keyword>
<comment type="similarity">
    <text evidence="1 4">Belongs to the D-isomer specific 2-hydroxyacid dehydrogenase family.</text>
</comment>
<dbReference type="InterPro" id="IPR006140">
    <property type="entry name" value="D-isomer_DH_NAD-bd"/>
</dbReference>
<name>A0A7X3KP47_9GAMM</name>
<organism evidence="7 8">
    <name type="scientific">Vreelandella zhuhanensis</name>
    <dbReference type="NCBI Taxonomy" id="2684210"/>
    <lineage>
        <taxon>Bacteria</taxon>
        <taxon>Pseudomonadati</taxon>
        <taxon>Pseudomonadota</taxon>
        <taxon>Gammaproteobacteria</taxon>
        <taxon>Oceanospirillales</taxon>
        <taxon>Halomonadaceae</taxon>
        <taxon>Vreelandella</taxon>
    </lineage>
</organism>
<evidence type="ECO:0000256" key="1">
    <source>
        <dbReference type="ARBA" id="ARBA00005854"/>
    </source>
</evidence>
<feature type="domain" description="D-isomer specific 2-hydroxyacid dehydrogenase NAD-binding" evidence="6">
    <location>
        <begin position="109"/>
        <end position="286"/>
    </location>
</feature>
<protein>
    <recommendedName>
        <fullName evidence="9">D-3-phosphoglycerate dehydrogenase</fullName>
    </recommendedName>
</protein>
<dbReference type="AlphaFoldDB" id="A0A7X3KP47"/>
<dbReference type="PROSITE" id="PS00671">
    <property type="entry name" value="D_2_HYDROXYACID_DH_3"/>
    <property type="match status" value="1"/>
</dbReference>
<dbReference type="RefSeq" id="WP_160417217.1">
    <property type="nucleotide sequence ID" value="NZ_WTKP01000001.1"/>
</dbReference>
<accession>A0A7X3KP47</accession>
<proteinExistence type="inferred from homology"/>
<comment type="caution">
    <text evidence="7">The sequence shown here is derived from an EMBL/GenBank/DDBJ whole genome shotgun (WGS) entry which is preliminary data.</text>
</comment>
<dbReference type="Pfam" id="PF00389">
    <property type="entry name" value="2-Hacid_dh"/>
    <property type="match status" value="1"/>
</dbReference>
<dbReference type="PANTHER" id="PTHR42938:SF9">
    <property type="entry name" value="FORMATE DEHYDROGENASE 1"/>
    <property type="match status" value="1"/>
</dbReference>
<evidence type="ECO:0000256" key="2">
    <source>
        <dbReference type="ARBA" id="ARBA00023002"/>
    </source>
</evidence>
<evidence type="ECO:0000259" key="6">
    <source>
        <dbReference type="Pfam" id="PF02826"/>
    </source>
</evidence>
<reference evidence="7 8" key="1">
    <citation type="submission" date="2019-12" db="EMBL/GenBank/DDBJ databases">
        <title>Halomonas rutogse sp. nov. isolated from two lakes on Tibetan Plateau.</title>
        <authorList>
            <person name="Gao P."/>
        </authorList>
    </citation>
    <scope>NUCLEOTIDE SEQUENCE [LARGE SCALE GENOMIC DNA]</scope>
    <source>
        <strain evidence="7 8">ZH2S</strain>
    </source>
</reference>
<dbReference type="Gene3D" id="3.40.50.720">
    <property type="entry name" value="NAD(P)-binding Rossmann-like Domain"/>
    <property type="match status" value="2"/>
</dbReference>
<dbReference type="SUPFAM" id="SSF52283">
    <property type="entry name" value="Formate/glycerate dehydrogenase catalytic domain-like"/>
    <property type="match status" value="1"/>
</dbReference>
<gene>
    <name evidence="7" type="ORF">GPM19_02220</name>
</gene>
<sequence length="311" mass="32620">MTGSDSGGRFTVHVLEPIHEEALARLRAKVNLVTAEDASITRWHEAADAIIVRNHPVDESDIRRARHLKVIGKHGAGTDTIDIETAASLGIPVVSTPGVNAASVADLALAMALSLARDLTGHTLALQRGAPLTGKRRVGYEIAELPAGIIGLGAIGRAVAARLQFGFGAEVSAYDPGIPADAWPEGIKRAETLEELLATTRLLFLHVGLNEATRNMISVEELAMLPENAFLVNCARGGVVDEAALAEALAQGRLAGAASDVFVEEPPSPDLPLLQQPGFVATPHVGASTQEGLRRTGHEVVGKVLDILGLE</sequence>
<evidence type="ECO:0000313" key="7">
    <source>
        <dbReference type="EMBL" id="MWJ27030.1"/>
    </source>
</evidence>
<dbReference type="PROSITE" id="PS00065">
    <property type="entry name" value="D_2_HYDROXYACID_DH_1"/>
    <property type="match status" value="1"/>
</dbReference>
<dbReference type="Proteomes" id="UP000437638">
    <property type="component" value="Unassembled WGS sequence"/>
</dbReference>
<dbReference type="Pfam" id="PF02826">
    <property type="entry name" value="2-Hacid_dh_C"/>
    <property type="match status" value="1"/>
</dbReference>
<dbReference type="PANTHER" id="PTHR42938">
    <property type="entry name" value="FORMATE DEHYDROGENASE 1"/>
    <property type="match status" value="1"/>
</dbReference>
<dbReference type="InterPro" id="IPR029753">
    <property type="entry name" value="D-isomer_DH_CS"/>
</dbReference>
<keyword evidence="3" id="KW-0520">NAD</keyword>
<evidence type="ECO:0008006" key="9">
    <source>
        <dbReference type="Google" id="ProtNLM"/>
    </source>
</evidence>
<keyword evidence="8" id="KW-1185">Reference proteome</keyword>
<dbReference type="InterPro" id="IPR036291">
    <property type="entry name" value="NAD(P)-bd_dom_sf"/>
</dbReference>
<dbReference type="GO" id="GO:0016616">
    <property type="term" value="F:oxidoreductase activity, acting on the CH-OH group of donors, NAD or NADP as acceptor"/>
    <property type="evidence" value="ECO:0007669"/>
    <property type="project" value="InterPro"/>
</dbReference>
<dbReference type="EMBL" id="WTKP01000001">
    <property type="protein sequence ID" value="MWJ27030.1"/>
    <property type="molecule type" value="Genomic_DNA"/>
</dbReference>
<evidence type="ECO:0000259" key="5">
    <source>
        <dbReference type="Pfam" id="PF00389"/>
    </source>
</evidence>